<dbReference type="Proteomes" id="UP001060215">
    <property type="component" value="Chromosome 2"/>
</dbReference>
<comment type="caution">
    <text evidence="1">The sequence shown here is derived from an EMBL/GenBank/DDBJ whole genome shotgun (WGS) entry which is preliminary data.</text>
</comment>
<sequence>MSGPLVAKSALEIENSEDERKTRIGSLKKAAISASMKFRDSLTRKGRRSSSRVMSVEIEDVHDAEEIQAVDAFRQALILEELLPSRHDDYHMMLRFLKARKFDIEKAKQMWADMLQWRKEFGADTITEDFDFKEINEVMEHYPQGHHGVDKDGRPVYIERLGKVDATKLLQATTMDRYVKYHVQEFERTFNVKFAACSIAAKKHIDQSTTILDVQGVGLKNFNKSARELIQRFQKIDGDNYPETLNRMFIINAGSGFRLLWNTVKTFLDPKTTEKIHVLGNKYQSKLLEIIEASELPEFIGGTCTCADQGGCMRSDKGPWKDAEIMKRVHNGEAKCTKRSNCQGTSEKTISEDEMVCIKGCDSSHVEGAPVADGVPSLSSNRPVAPVHKDVYSTKINQKPFDYQGFAPMVDKTMNWQKVVEHERFALAKGADCYTMRDASKNPDGFSNQIFTGVMAVVMGVVTMIRVTRNMPKKLTDASLLSNSLRYDDNTMMKAQEHPRKLPAPAISSAEFLSVMRRMSELEEKVTVLSMTPAAIPAEKEEMLNAAISKVDTLEQELMATKKSLEDALVRQEELLAYIEKKKKKKLFSW</sequence>
<organism evidence="1 2">
    <name type="scientific">Camellia lanceoleosa</name>
    <dbReference type="NCBI Taxonomy" id="1840588"/>
    <lineage>
        <taxon>Eukaryota</taxon>
        <taxon>Viridiplantae</taxon>
        <taxon>Streptophyta</taxon>
        <taxon>Embryophyta</taxon>
        <taxon>Tracheophyta</taxon>
        <taxon>Spermatophyta</taxon>
        <taxon>Magnoliopsida</taxon>
        <taxon>eudicotyledons</taxon>
        <taxon>Gunneridae</taxon>
        <taxon>Pentapetalae</taxon>
        <taxon>asterids</taxon>
        <taxon>Ericales</taxon>
        <taxon>Theaceae</taxon>
        <taxon>Camellia</taxon>
    </lineage>
</organism>
<reference evidence="1 2" key="1">
    <citation type="journal article" date="2022" name="Plant J.">
        <title>Chromosome-level genome of Camellia lanceoleosa provides a valuable resource for understanding genome evolution and self-incompatibility.</title>
        <authorList>
            <person name="Gong W."/>
            <person name="Xiao S."/>
            <person name="Wang L."/>
            <person name="Liao Z."/>
            <person name="Chang Y."/>
            <person name="Mo W."/>
            <person name="Hu G."/>
            <person name="Li W."/>
            <person name="Zhao G."/>
            <person name="Zhu H."/>
            <person name="Hu X."/>
            <person name="Ji K."/>
            <person name="Xiang X."/>
            <person name="Song Q."/>
            <person name="Yuan D."/>
            <person name="Jin S."/>
            <person name="Zhang L."/>
        </authorList>
    </citation>
    <scope>NUCLEOTIDE SEQUENCE [LARGE SCALE GENOMIC DNA]</scope>
    <source>
        <strain evidence="1">SQ_2022a</strain>
    </source>
</reference>
<keyword evidence="2" id="KW-1185">Reference proteome</keyword>
<proteinExistence type="predicted"/>
<dbReference type="EMBL" id="CM045759">
    <property type="protein sequence ID" value="KAI8019822.1"/>
    <property type="molecule type" value="Genomic_DNA"/>
</dbReference>
<accession>A0ACC0I3D9</accession>
<protein>
    <submittedName>
        <fullName evidence="1">Phosphatidylinositol/phosphatidylcholine transfer protein SFH12</fullName>
    </submittedName>
</protein>
<evidence type="ECO:0000313" key="1">
    <source>
        <dbReference type="EMBL" id="KAI8019822.1"/>
    </source>
</evidence>
<gene>
    <name evidence="1" type="ORF">LOK49_LG04G01157</name>
</gene>
<name>A0ACC0I3D9_9ERIC</name>
<evidence type="ECO:0000313" key="2">
    <source>
        <dbReference type="Proteomes" id="UP001060215"/>
    </source>
</evidence>